<accession>A0A4V1ABR2</accession>
<dbReference type="InterPro" id="IPR001647">
    <property type="entry name" value="HTH_TetR"/>
</dbReference>
<reference evidence="4 5" key="1">
    <citation type="submission" date="2019-03" db="EMBL/GenBank/DDBJ databases">
        <authorList>
            <person name="Sebastian G."/>
            <person name="Baumann P."/>
            <person name="Ruckert C."/>
            <person name="Kalinowski J."/>
            <person name="Nebel B."/>
            <person name="Takors R."/>
            <person name="Blombach B."/>
        </authorList>
    </citation>
    <scope>NUCLEOTIDE SEQUENCE [LARGE SCALE GENOMIC DNA]</scope>
    <source>
        <strain evidence="4 5">DSM 1084</strain>
    </source>
</reference>
<dbReference type="Gene3D" id="1.10.357.10">
    <property type="entry name" value="Tetracycline Repressor, domain 2"/>
    <property type="match status" value="1"/>
</dbReference>
<keyword evidence="5" id="KW-1185">Reference proteome</keyword>
<dbReference type="SUPFAM" id="SSF46689">
    <property type="entry name" value="Homeodomain-like"/>
    <property type="match status" value="1"/>
</dbReference>
<dbReference type="PROSITE" id="PS50977">
    <property type="entry name" value="HTH_TETR_2"/>
    <property type="match status" value="1"/>
</dbReference>
<protein>
    <submittedName>
        <fullName evidence="4">DNA-binding transcriptional regulator EnvR</fullName>
    </submittedName>
</protein>
<dbReference type="EMBL" id="CP037867">
    <property type="protein sequence ID" value="QBM28853.1"/>
    <property type="molecule type" value="Genomic_DNA"/>
</dbReference>
<dbReference type="Pfam" id="PF00440">
    <property type="entry name" value="TetR_N"/>
    <property type="match status" value="1"/>
</dbReference>
<keyword evidence="1 2" id="KW-0238">DNA-binding</keyword>
<dbReference type="PRINTS" id="PR00455">
    <property type="entry name" value="HTHTETR"/>
</dbReference>
<name>A0A4V1ABR2_HYDPS</name>
<dbReference type="Gene3D" id="1.10.10.60">
    <property type="entry name" value="Homeodomain-like"/>
    <property type="match status" value="1"/>
</dbReference>
<evidence type="ECO:0000313" key="4">
    <source>
        <dbReference type="EMBL" id="QBM28853.1"/>
    </source>
</evidence>
<proteinExistence type="predicted"/>
<dbReference type="InterPro" id="IPR009057">
    <property type="entry name" value="Homeodomain-like_sf"/>
</dbReference>
<dbReference type="Proteomes" id="UP000293912">
    <property type="component" value="Chromosome"/>
</dbReference>
<gene>
    <name evidence="4" type="ORF">HPF_14220</name>
</gene>
<dbReference type="GO" id="GO:0003700">
    <property type="term" value="F:DNA-binding transcription factor activity"/>
    <property type="evidence" value="ECO:0007669"/>
    <property type="project" value="TreeGrafter"/>
</dbReference>
<evidence type="ECO:0000313" key="5">
    <source>
        <dbReference type="Proteomes" id="UP000293912"/>
    </source>
</evidence>
<dbReference type="KEGG" id="hpse:HPF_14220"/>
<dbReference type="AlphaFoldDB" id="A0A4V1ABR2"/>
<dbReference type="PANTHER" id="PTHR30055:SF187">
    <property type="entry name" value="TRANSCRIPTIONAL REGULATORY PROTEIN"/>
    <property type="match status" value="1"/>
</dbReference>
<evidence type="ECO:0000256" key="1">
    <source>
        <dbReference type="ARBA" id="ARBA00023125"/>
    </source>
</evidence>
<sequence>MVLLSGMGVKPANPVVPRPKMSVMALNQTAPETFNGSEHRRRLLQAMASMAATKGLAAVTIADVVGEAGVSKRTFYEHFESKDDCFLTLYRAVSMNALKTLRDSVTADRPWQQQLEQALQAYLTHMAASPELLRTLFIEIHHLGVAGERARRDVMDALAALMVETLRRGPAESVIDEGLALAAVGGINELILQAIEQGRVAELPAMTPVASEVVRRLACSPVL</sequence>
<dbReference type="PANTHER" id="PTHR30055">
    <property type="entry name" value="HTH-TYPE TRANSCRIPTIONAL REGULATOR RUTR"/>
    <property type="match status" value="1"/>
</dbReference>
<dbReference type="InterPro" id="IPR050109">
    <property type="entry name" value="HTH-type_TetR-like_transc_reg"/>
</dbReference>
<evidence type="ECO:0000259" key="3">
    <source>
        <dbReference type="PROSITE" id="PS50977"/>
    </source>
</evidence>
<feature type="DNA-binding region" description="H-T-H motif" evidence="2">
    <location>
        <begin position="60"/>
        <end position="79"/>
    </location>
</feature>
<evidence type="ECO:0000256" key="2">
    <source>
        <dbReference type="PROSITE-ProRule" id="PRU00335"/>
    </source>
</evidence>
<organism evidence="4 5">
    <name type="scientific">Hydrogenophaga pseudoflava</name>
    <name type="common">Pseudomonas carboxydoflava</name>
    <dbReference type="NCBI Taxonomy" id="47421"/>
    <lineage>
        <taxon>Bacteria</taxon>
        <taxon>Pseudomonadati</taxon>
        <taxon>Pseudomonadota</taxon>
        <taxon>Betaproteobacteria</taxon>
        <taxon>Burkholderiales</taxon>
        <taxon>Comamonadaceae</taxon>
        <taxon>Hydrogenophaga</taxon>
    </lineage>
</organism>
<feature type="domain" description="HTH tetR-type" evidence="3">
    <location>
        <begin position="37"/>
        <end position="97"/>
    </location>
</feature>
<dbReference type="GO" id="GO:0000976">
    <property type="term" value="F:transcription cis-regulatory region binding"/>
    <property type="evidence" value="ECO:0007669"/>
    <property type="project" value="TreeGrafter"/>
</dbReference>